<dbReference type="EMBL" id="JARKIB010000172">
    <property type="protein sequence ID" value="KAJ7728499.1"/>
    <property type="molecule type" value="Genomic_DNA"/>
</dbReference>
<proteinExistence type="predicted"/>
<accession>A0AAD7HW56</accession>
<protein>
    <submittedName>
        <fullName evidence="1">Uncharacterized protein</fullName>
    </submittedName>
</protein>
<evidence type="ECO:0000313" key="1">
    <source>
        <dbReference type="EMBL" id="KAJ7728499.1"/>
    </source>
</evidence>
<comment type="caution">
    <text evidence="1">The sequence shown here is derived from an EMBL/GenBank/DDBJ whole genome shotgun (WGS) entry which is preliminary data.</text>
</comment>
<sequence length="177" mass="19308">MRRCLSTVHGAAAPSCVRSVSLTAHPRSSWPRAATIAGAGTWPDGCASRPPALDANDDNVAPSVMGLVCAYTEVVQLSSSPCPALCVLRFARRRVLLSVDRHGWTYALSVVSRTRKWQNFFFSSVIGLPSFLSRHCIYLMSSHPVWKCTSDSPLTLRALGFVQFCYMYNDVATAHGA</sequence>
<gene>
    <name evidence="1" type="ORF">B0H16DRAFT_241942</name>
</gene>
<name>A0AAD7HW56_9AGAR</name>
<reference evidence="1" key="1">
    <citation type="submission" date="2023-03" db="EMBL/GenBank/DDBJ databases">
        <title>Massive genome expansion in bonnet fungi (Mycena s.s.) driven by repeated elements and novel gene families across ecological guilds.</title>
        <authorList>
            <consortium name="Lawrence Berkeley National Laboratory"/>
            <person name="Harder C.B."/>
            <person name="Miyauchi S."/>
            <person name="Viragh M."/>
            <person name="Kuo A."/>
            <person name="Thoen E."/>
            <person name="Andreopoulos B."/>
            <person name="Lu D."/>
            <person name="Skrede I."/>
            <person name="Drula E."/>
            <person name="Henrissat B."/>
            <person name="Morin E."/>
            <person name="Kohler A."/>
            <person name="Barry K."/>
            <person name="LaButti K."/>
            <person name="Morin E."/>
            <person name="Salamov A."/>
            <person name="Lipzen A."/>
            <person name="Mereny Z."/>
            <person name="Hegedus B."/>
            <person name="Baldrian P."/>
            <person name="Stursova M."/>
            <person name="Weitz H."/>
            <person name="Taylor A."/>
            <person name="Grigoriev I.V."/>
            <person name="Nagy L.G."/>
            <person name="Martin F."/>
            <person name="Kauserud H."/>
        </authorList>
    </citation>
    <scope>NUCLEOTIDE SEQUENCE</scope>
    <source>
        <strain evidence="1">CBHHK182m</strain>
    </source>
</reference>
<keyword evidence="2" id="KW-1185">Reference proteome</keyword>
<dbReference type="AlphaFoldDB" id="A0AAD7HW56"/>
<organism evidence="1 2">
    <name type="scientific">Mycena metata</name>
    <dbReference type="NCBI Taxonomy" id="1033252"/>
    <lineage>
        <taxon>Eukaryota</taxon>
        <taxon>Fungi</taxon>
        <taxon>Dikarya</taxon>
        <taxon>Basidiomycota</taxon>
        <taxon>Agaricomycotina</taxon>
        <taxon>Agaricomycetes</taxon>
        <taxon>Agaricomycetidae</taxon>
        <taxon>Agaricales</taxon>
        <taxon>Marasmiineae</taxon>
        <taxon>Mycenaceae</taxon>
        <taxon>Mycena</taxon>
    </lineage>
</organism>
<dbReference type="Proteomes" id="UP001215598">
    <property type="component" value="Unassembled WGS sequence"/>
</dbReference>
<evidence type="ECO:0000313" key="2">
    <source>
        <dbReference type="Proteomes" id="UP001215598"/>
    </source>
</evidence>